<proteinExistence type="predicted"/>
<dbReference type="AlphaFoldDB" id="A0A9D1Z9V6"/>
<dbReference type="EMBL" id="DXCO01000040">
    <property type="protein sequence ID" value="HIY78687.1"/>
    <property type="molecule type" value="Genomic_DNA"/>
</dbReference>
<comment type="caution">
    <text evidence="1">The sequence shown here is derived from an EMBL/GenBank/DDBJ whole genome shotgun (WGS) entry which is preliminary data.</text>
</comment>
<gene>
    <name evidence="1" type="ORF">H9728_06545</name>
</gene>
<sequence length="450" mass="48102">MDMMAPNKPPTTLAVNKKRTEISLEGIREKGGAEVCLGLKAEAGGLFSAGFCPLTDIDAGFALPEGCRAAAWWQTDGLSAVYAEDGYLYVRGSGTFEKTAAHFDETPACVRAIAEKEVMLFSDGEKTVSLTEEGAEETDAVPPFSCAAFCNDRLWVLTGEADGNRLRYSAPLDIFDFEEREGEGGHLDLPDAKGKISAMFVRNGEIAIVREYGLQMLSAPGDPEKFFLQDLPSFFGRIYAGTACAENGKLYFLTDRGACVYDGETQSFYPEFSRFLADEPQTGASAAACGGEVVFTLLVRTGGEVRPAVGVFREDGAGGCLLPADAHAAAVVRTERGLRAAFLSDGRIFCVAEKGEAVSEGVGYWQSGVFFPFAGGECLLEEMCVRAEGSVSLSVSSEFGSRRLCACGTGRMKRIRPALRGSAFVFVFETEGRAAVFSLSASFSKLKQGG</sequence>
<accession>A0A9D1Z9V6</accession>
<name>A0A9D1Z9V6_9FIRM</name>
<evidence type="ECO:0000313" key="1">
    <source>
        <dbReference type="EMBL" id="HIY78687.1"/>
    </source>
</evidence>
<dbReference type="Proteomes" id="UP000824135">
    <property type="component" value="Unassembled WGS sequence"/>
</dbReference>
<reference evidence="1" key="1">
    <citation type="journal article" date="2021" name="PeerJ">
        <title>Extensive microbial diversity within the chicken gut microbiome revealed by metagenomics and culture.</title>
        <authorList>
            <person name="Gilroy R."/>
            <person name="Ravi A."/>
            <person name="Getino M."/>
            <person name="Pursley I."/>
            <person name="Horton D.L."/>
            <person name="Alikhan N.F."/>
            <person name="Baker D."/>
            <person name="Gharbi K."/>
            <person name="Hall N."/>
            <person name="Watson M."/>
            <person name="Adriaenssens E.M."/>
            <person name="Foster-Nyarko E."/>
            <person name="Jarju S."/>
            <person name="Secka A."/>
            <person name="Antonio M."/>
            <person name="Oren A."/>
            <person name="Chaudhuri R.R."/>
            <person name="La Ragione R."/>
            <person name="Hildebrand F."/>
            <person name="Pallen M.J."/>
        </authorList>
    </citation>
    <scope>NUCLEOTIDE SEQUENCE</scope>
    <source>
        <strain evidence="1">CHK199-9574</strain>
    </source>
</reference>
<protein>
    <submittedName>
        <fullName evidence="1">Uncharacterized protein</fullName>
    </submittedName>
</protein>
<reference evidence="1" key="2">
    <citation type="submission" date="2021-04" db="EMBL/GenBank/DDBJ databases">
        <authorList>
            <person name="Gilroy R."/>
        </authorList>
    </citation>
    <scope>NUCLEOTIDE SEQUENCE</scope>
    <source>
        <strain evidence="1">CHK199-9574</strain>
    </source>
</reference>
<evidence type="ECO:0000313" key="2">
    <source>
        <dbReference type="Proteomes" id="UP000824135"/>
    </source>
</evidence>
<organism evidence="1 2">
    <name type="scientific">Candidatus Borkfalkia excrementavium</name>
    <dbReference type="NCBI Taxonomy" id="2838505"/>
    <lineage>
        <taxon>Bacteria</taxon>
        <taxon>Bacillati</taxon>
        <taxon>Bacillota</taxon>
        <taxon>Clostridia</taxon>
        <taxon>Christensenellales</taxon>
        <taxon>Christensenellaceae</taxon>
        <taxon>Candidatus Borkfalkia</taxon>
    </lineage>
</organism>